<dbReference type="SMART" id="SM00287">
    <property type="entry name" value="SH3b"/>
    <property type="match status" value="2"/>
</dbReference>
<keyword evidence="3" id="KW-0648">Protein biosynthesis</keyword>
<dbReference type="Pfam" id="PF01476">
    <property type="entry name" value="LysM"/>
    <property type="match status" value="2"/>
</dbReference>
<dbReference type="InterPro" id="IPR036779">
    <property type="entry name" value="LysM_dom_sf"/>
</dbReference>
<dbReference type="PROSITE" id="PS51781">
    <property type="entry name" value="SH3B"/>
    <property type="match status" value="2"/>
</dbReference>
<evidence type="ECO:0000259" key="1">
    <source>
        <dbReference type="PROSITE" id="PS51781"/>
    </source>
</evidence>
<dbReference type="PANTHER" id="PTHR34408:SF2">
    <property type="entry name" value="CELL WALL-BINDING PROTEIN YWSB"/>
    <property type="match status" value="1"/>
</dbReference>
<accession>A0A852TF35</accession>
<dbReference type="SUPFAM" id="SSF54106">
    <property type="entry name" value="LysM domain"/>
    <property type="match status" value="2"/>
</dbReference>
<feature type="domain" description="SH3b" evidence="1">
    <location>
        <begin position="153"/>
        <end position="215"/>
    </location>
</feature>
<proteinExistence type="predicted"/>
<dbReference type="InterPro" id="IPR003646">
    <property type="entry name" value="SH3-like_bac-type"/>
</dbReference>
<dbReference type="PANTHER" id="PTHR34408">
    <property type="entry name" value="FAMILY PROTEIN, PUTATIVE-RELATED"/>
    <property type="match status" value="1"/>
</dbReference>
<evidence type="ECO:0000313" key="3">
    <source>
        <dbReference type="EMBL" id="NYE05844.1"/>
    </source>
</evidence>
<evidence type="ECO:0000259" key="2">
    <source>
        <dbReference type="PROSITE" id="PS51782"/>
    </source>
</evidence>
<dbReference type="Gene3D" id="3.10.350.10">
    <property type="entry name" value="LysM domain"/>
    <property type="match status" value="2"/>
</dbReference>
<reference evidence="4" key="2">
    <citation type="submission" date="2020-08" db="EMBL/GenBank/DDBJ databases">
        <title>The Agave Microbiome: Exploring the role of microbial communities in plant adaptations to desert environments.</title>
        <authorList>
            <person name="Partida-Martinez L.P."/>
        </authorList>
    </citation>
    <scope>NUCLEOTIDE SEQUENCE [LARGE SCALE GENOMIC DNA]</scope>
    <source>
        <strain evidence="4">AT2.8</strain>
    </source>
</reference>
<sequence length="426" mass="46504">MTTQLVVNGEWTLSRKETYGKGKQAKCVPVFTTRMEKREYYKSIHFDIRNVLDVQGFLKDIHTNWNTYVSQVHEWIQKNVVKKLVVTGIFMVVLGLYTSTANAAIHIQEYTYQVKSGDKIETIALQHGVTAQEILEANGLTSIDGKKILLPKVEDRTVTATTLNIRSQPSTESSLIGTYKKGNIVKVAFIEDGWAGILIKGRLCFVSADYLTKAPAQAGTSTVEAQTKTMYVTASSLRVRAAATTSSAVLGSLKFDDRVTVISSSKGWAKIQFQGKTAYVSETFLTKKQPATAPDESSNNNSSPVDSSVYEIKSGDTFTKIGKALGVPASTIQTLNPALEPTRLKIGQKIKVPAATVSTANQLMVTAQIGDVEPNGTFRFITSNGSTYDAKAAGNMINVLFAHKGEKVTLTFEAKRGQKMNLLSIH</sequence>
<gene>
    <name evidence="3" type="ORF">F4694_002619</name>
</gene>
<dbReference type="Pfam" id="PF08239">
    <property type="entry name" value="SH3_3"/>
    <property type="match status" value="2"/>
</dbReference>
<dbReference type="Gene3D" id="2.30.30.40">
    <property type="entry name" value="SH3 Domains"/>
    <property type="match status" value="2"/>
</dbReference>
<dbReference type="CDD" id="cd00118">
    <property type="entry name" value="LysM"/>
    <property type="match status" value="2"/>
</dbReference>
<dbReference type="SMART" id="SM00257">
    <property type="entry name" value="LysM"/>
    <property type="match status" value="2"/>
</dbReference>
<feature type="domain" description="LysM" evidence="2">
    <location>
        <begin position="308"/>
        <end position="352"/>
    </location>
</feature>
<dbReference type="EMBL" id="JACCBX010000005">
    <property type="protein sequence ID" value="NYE05844.1"/>
    <property type="molecule type" value="Genomic_DNA"/>
</dbReference>
<feature type="domain" description="LysM" evidence="2">
    <location>
        <begin position="110"/>
        <end position="156"/>
    </location>
</feature>
<feature type="domain" description="SH3b" evidence="1">
    <location>
        <begin position="227"/>
        <end position="289"/>
    </location>
</feature>
<dbReference type="GO" id="GO:0003743">
    <property type="term" value="F:translation initiation factor activity"/>
    <property type="evidence" value="ECO:0007669"/>
    <property type="project" value="UniProtKB-KW"/>
</dbReference>
<name>A0A852TF35_9BACI</name>
<dbReference type="InterPro" id="IPR018392">
    <property type="entry name" value="LysM"/>
</dbReference>
<comment type="caution">
    <text evidence="3">The sequence shown here is derived from an EMBL/GenBank/DDBJ whole genome shotgun (WGS) entry which is preliminary data.</text>
</comment>
<dbReference type="Proteomes" id="UP000548423">
    <property type="component" value="Unassembled WGS sequence"/>
</dbReference>
<evidence type="ECO:0000313" key="4">
    <source>
        <dbReference type="Proteomes" id="UP000548423"/>
    </source>
</evidence>
<dbReference type="AlphaFoldDB" id="A0A852TF35"/>
<protein>
    <submittedName>
        <fullName evidence="3">Uncharacterized protein YgiM (DUF1202 family)/translation initiation factor IF-1</fullName>
    </submittedName>
</protein>
<dbReference type="PROSITE" id="PS51782">
    <property type="entry name" value="LYSM"/>
    <property type="match status" value="2"/>
</dbReference>
<dbReference type="InterPro" id="IPR052354">
    <property type="entry name" value="Cell_Wall_Dynamics_Protein"/>
</dbReference>
<reference evidence="4" key="1">
    <citation type="submission" date="2020-07" db="EMBL/GenBank/DDBJ databases">
        <authorList>
            <person name="Partida-Martinez L."/>
            <person name="Huntemann M."/>
            <person name="Clum A."/>
            <person name="Wang J."/>
            <person name="Palaniappan K."/>
            <person name="Ritter S."/>
            <person name="Chen I.-M."/>
            <person name="Stamatis D."/>
            <person name="Reddy T."/>
            <person name="O'Malley R."/>
            <person name="Daum C."/>
            <person name="Shapiro N."/>
            <person name="Ivanova N."/>
            <person name="Kyrpides N."/>
            <person name="Woyke T."/>
        </authorList>
    </citation>
    <scope>NUCLEOTIDE SEQUENCE [LARGE SCALE GENOMIC DNA]</scope>
    <source>
        <strain evidence="4">AT2.8</strain>
    </source>
</reference>
<organism evidence="3 4">
    <name type="scientific">Neobacillus niacini</name>
    <dbReference type="NCBI Taxonomy" id="86668"/>
    <lineage>
        <taxon>Bacteria</taxon>
        <taxon>Bacillati</taxon>
        <taxon>Bacillota</taxon>
        <taxon>Bacilli</taxon>
        <taxon>Bacillales</taxon>
        <taxon>Bacillaceae</taxon>
        <taxon>Neobacillus</taxon>
    </lineage>
</organism>
<keyword evidence="3" id="KW-0396">Initiation factor</keyword>